<dbReference type="AlphaFoldDB" id="A0A5N5FPF3"/>
<reference evidence="2" key="2">
    <citation type="submission" date="2019-10" db="EMBL/GenBank/DDBJ databases">
        <title>A de novo genome assembly of a pear dwarfing rootstock.</title>
        <authorList>
            <person name="Wang F."/>
            <person name="Wang J."/>
            <person name="Li S."/>
            <person name="Zhang Y."/>
            <person name="Fang M."/>
            <person name="Ma L."/>
            <person name="Zhao Y."/>
            <person name="Jiang S."/>
        </authorList>
    </citation>
    <scope>NUCLEOTIDE SEQUENCE [LARGE SCALE GENOMIC DNA]</scope>
</reference>
<gene>
    <name evidence="1" type="ORF">D8674_004137</name>
</gene>
<protein>
    <submittedName>
        <fullName evidence="1">Uncharacterized protein</fullName>
    </submittedName>
</protein>
<proteinExistence type="predicted"/>
<dbReference type="Proteomes" id="UP000327157">
    <property type="component" value="Chromosome 10"/>
</dbReference>
<name>A0A5N5FPF3_9ROSA</name>
<reference evidence="1 2" key="3">
    <citation type="submission" date="2019-11" db="EMBL/GenBank/DDBJ databases">
        <title>A de novo genome assembly of a pear dwarfing rootstock.</title>
        <authorList>
            <person name="Wang F."/>
            <person name="Wang J."/>
            <person name="Li S."/>
            <person name="Zhang Y."/>
            <person name="Fang M."/>
            <person name="Ma L."/>
            <person name="Zhao Y."/>
            <person name="Jiang S."/>
        </authorList>
    </citation>
    <scope>NUCLEOTIDE SEQUENCE [LARGE SCALE GENOMIC DNA]</scope>
    <source>
        <strain evidence="1">S2</strain>
        <tissue evidence="1">Leaf</tissue>
    </source>
</reference>
<dbReference type="OrthoDB" id="1708998at2759"/>
<keyword evidence="2" id="KW-1185">Reference proteome</keyword>
<evidence type="ECO:0000313" key="1">
    <source>
        <dbReference type="EMBL" id="KAB2603132.1"/>
    </source>
</evidence>
<dbReference type="EMBL" id="SMOL01000695">
    <property type="protein sequence ID" value="KAB2603132.1"/>
    <property type="molecule type" value="Genomic_DNA"/>
</dbReference>
<sequence>MCTSFWSDIEALVPDKCAADWESWRVMEVKMHMIDELVISNLISNCWAASRVRQTPYPALPDGLINGPGVLRRLSGLVRLPLSPLRRILDIVWLQQMSSIVRWPATLPQLSGIIAPSCGSHGKLSLLNWFTQWKSNLYKHCEKYSSLEVALAVECPIDLVDRRDEWEWLCGYFQGEKYLISEIDMFKEMYIQAKDELTEQLHSTMVEKGQIVLEEVASQVPLETSIEEVFLSEDASFLRAWESPHSGPICLILEEENKRGRIANI</sequence>
<accession>A0A5N5FPF3</accession>
<reference evidence="1 2" key="1">
    <citation type="submission" date="2019-09" db="EMBL/GenBank/DDBJ databases">
        <authorList>
            <person name="Ou C."/>
        </authorList>
    </citation>
    <scope>NUCLEOTIDE SEQUENCE [LARGE SCALE GENOMIC DNA]</scope>
    <source>
        <strain evidence="1">S2</strain>
        <tissue evidence="1">Leaf</tissue>
    </source>
</reference>
<evidence type="ECO:0000313" key="2">
    <source>
        <dbReference type="Proteomes" id="UP000327157"/>
    </source>
</evidence>
<organism evidence="1 2">
    <name type="scientific">Pyrus ussuriensis x Pyrus communis</name>
    <dbReference type="NCBI Taxonomy" id="2448454"/>
    <lineage>
        <taxon>Eukaryota</taxon>
        <taxon>Viridiplantae</taxon>
        <taxon>Streptophyta</taxon>
        <taxon>Embryophyta</taxon>
        <taxon>Tracheophyta</taxon>
        <taxon>Spermatophyta</taxon>
        <taxon>Magnoliopsida</taxon>
        <taxon>eudicotyledons</taxon>
        <taxon>Gunneridae</taxon>
        <taxon>Pentapetalae</taxon>
        <taxon>rosids</taxon>
        <taxon>fabids</taxon>
        <taxon>Rosales</taxon>
        <taxon>Rosaceae</taxon>
        <taxon>Amygdaloideae</taxon>
        <taxon>Maleae</taxon>
        <taxon>Pyrus</taxon>
    </lineage>
</organism>
<comment type="caution">
    <text evidence="1">The sequence shown here is derived from an EMBL/GenBank/DDBJ whole genome shotgun (WGS) entry which is preliminary data.</text>
</comment>